<comment type="caution">
    <text evidence="2">The sequence shown here is derived from an EMBL/GenBank/DDBJ whole genome shotgun (WGS) entry which is preliminary data.</text>
</comment>
<feature type="signal peptide" evidence="1">
    <location>
        <begin position="1"/>
        <end position="20"/>
    </location>
</feature>
<keyword evidence="1" id="KW-0732">Signal</keyword>
<name>A0A166AH13_9HYPH</name>
<accession>A0A166AH13</accession>
<dbReference type="RefSeq" id="WP_068003309.1">
    <property type="nucleotide sequence ID" value="NZ_FOFM01000001.1"/>
</dbReference>
<proteinExistence type="predicted"/>
<evidence type="ECO:0000313" key="2">
    <source>
        <dbReference type="EMBL" id="KZL21057.1"/>
    </source>
</evidence>
<evidence type="ECO:0000313" key="3">
    <source>
        <dbReference type="Proteomes" id="UP000076577"/>
    </source>
</evidence>
<dbReference type="Proteomes" id="UP000076577">
    <property type="component" value="Unassembled WGS sequence"/>
</dbReference>
<dbReference type="PATRIC" id="fig|989403.3.peg.1129"/>
<sequence>MKILSASFALLLATSSFAIAKDQVNVDEMKELLITELRANNCEIKFPDLMKILQSKGFTPAKNEATGKSDFDIVQDAITQLDDENKADTQARTLILTDGSC</sequence>
<keyword evidence="3" id="KW-1185">Reference proteome</keyword>
<protein>
    <submittedName>
        <fullName evidence="2">Uncharacterized protein</fullName>
    </submittedName>
</protein>
<reference evidence="2 3" key="1">
    <citation type="journal article" date="2016" name="Front. Microbiol.">
        <title>Comparative Genomic Analysis Reveals a Diverse Repertoire of Genes Involved in Prokaryote-Eukaryote Interactions within the Pseudovibrio Genus.</title>
        <authorList>
            <person name="Romano S."/>
            <person name="Fernandez-Guerra A."/>
            <person name="Reen F.J."/>
            <person name="Glockner F.O."/>
            <person name="Crowley S.P."/>
            <person name="O'Sullivan O."/>
            <person name="Cotter P.D."/>
            <person name="Adams C."/>
            <person name="Dobson A.D."/>
            <person name="O'Gara F."/>
        </authorList>
    </citation>
    <scope>NUCLEOTIDE SEQUENCE [LARGE SCALE GENOMIC DNA]</scope>
    <source>
        <strain evidence="2 3">Ad2</strain>
    </source>
</reference>
<feature type="chain" id="PRO_5007870630" evidence="1">
    <location>
        <begin position="21"/>
        <end position="101"/>
    </location>
</feature>
<evidence type="ECO:0000256" key="1">
    <source>
        <dbReference type="SAM" id="SignalP"/>
    </source>
</evidence>
<gene>
    <name evidence="2" type="ORF">PsAD2_01049</name>
</gene>
<dbReference type="EMBL" id="LMCB01000005">
    <property type="protein sequence ID" value="KZL21057.1"/>
    <property type="molecule type" value="Genomic_DNA"/>
</dbReference>
<organism evidence="2 3">
    <name type="scientific">Pseudovibrio axinellae</name>
    <dbReference type="NCBI Taxonomy" id="989403"/>
    <lineage>
        <taxon>Bacteria</taxon>
        <taxon>Pseudomonadati</taxon>
        <taxon>Pseudomonadota</taxon>
        <taxon>Alphaproteobacteria</taxon>
        <taxon>Hyphomicrobiales</taxon>
        <taxon>Stappiaceae</taxon>
        <taxon>Pseudovibrio</taxon>
    </lineage>
</organism>
<dbReference type="AlphaFoldDB" id="A0A166AH13"/>